<dbReference type="SMART" id="SM00487">
    <property type="entry name" value="DEXDc"/>
    <property type="match status" value="1"/>
</dbReference>
<dbReference type="PANTHER" id="PTHR18934:SF246">
    <property type="entry name" value="DEXH-BOX ATP-DEPENDENT RNA HELICASE DEXH4, CHLOROPLASTIC-RELATED"/>
    <property type="match status" value="1"/>
</dbReference>
<dbReference type="GO" id="GO:0005524">
    <property type="term" value="F:ATP binding"/>
    <property type="evidence" value="ECO:0007669"/>
    <property type="project" value="UniProtKB-KW"/>
</dbReference>
<reference evidence="16" key="1">
    <citation type="journal article" date="2023" name="bioRxiv">
        <title>Improved chromosome-level genome assembly for marigold (Tagetes erecta).</title>
        <authorList>
            <person name="Jiang F."/>
            <person name="Yuan L."/>
            <person name="Wang S."/>
            <person name="Wang H."/>
            <person name="Xu D."/>
            <person name="Wang A."/>
            <person name="Fan W."/>
        </authorList>
    </citation>
    <scope>NUCLEOTIDE SEQUENCE</scope>
    <source>
        <strain evidence="16">WSJ</strain>
        <tissue evidence="16">Leaf</tissue>
    </source>
</reference>
<evidence type="ECO:0000256" key="5">
    <source>
        <dbReference type="ARBA" id="ARBA00022741"/>
    </source>
</evidence>
<dbReference type="EC" id="3.6.4.13" evidence="2"/>
<keyword evidence="9" id="KW-0694">RNA-binding</keyword>
<dbReference type="PROSITE" id="PS51194">
    <property type="entry name" value="HELICASE_CTER"/>
    <property type="match status" value="1"/>
</dbReference>
<evidence type="ECO:0000256" key="6">
    <source>
        <dbReference type="ARBA" id="ARBA00022801"/>
    </source>
</evidence>
<evidence type="ECO:0000259" key="14">
    <source>
        <dbReference type="PROSITE" id="PS51192"/>
    </source>
</evidence>
<dbReference type="SMART" id="SM00847">
    <property type="entry name" value="HA2"/>
    <property type="match status" value="1"/>
</dbReference>
<keyword evidence="7" id="KW-0347">Helicase</keyword>
<dbReference type="GO" id="GO:0016787">
    <property type="term" value="F:hydrolase activity"/>
    <property type="evidence" value="ECO:0007669"/>
    <property type="project" value="UniProtKB-KW"/>
</dbReference>
<comment type="catalytic activity">
    <reaction evidence="11">
        <text>ATP + H2O = ADP + phosphate + H(+)</text>
        <dbReference type="Rhea" id="RHEA:13065"/>
        <dbReference type="ChEBI" id="CHEBI:15377"/>
        <dbReference type="ChEBI" id="CHEBI:15378"/>
        <dbReference type="ChEBI" id="CHEBI:30616"/>
        <dbReference type="ChEBI" id="CHEBI:43474"/>
        <dbReference type="ChEBI" id="CHEBI:456216"/>
        <dbReference type="EC" id="3.6.4.13"/>
    </reaction>
</comment>
<protein>
    <recommendedName>
        <fullName evidence="2">RNA helicase</fullName>
        <ecNumber evidence="2">3.6.4.13</ecNumber>
    </recommendedName>
</protein>
<dbReference type="InterPro" id="IPR059023">
    <property type="entry name" value="RNA_hel_CTD"/>
</dbReference>
<dbReference type="SUPFAM" id="SSF54768">
    <property type="entry name" value="dsRNA-binding domain-like"/>
    <property type="match status" value="1"/>
</dbReference>
<keyword evidence="3" id="KW-0150">Chloroplast</keyword>
<dbReference type="Pfam" id="PF24899">
    <property type="entry name" value="UBA_DHX29"/>
    <property type="match status" value="1"/>
</dbReference>
<dbReference type="CDD" id="cd18791">
    <property type="entry name" value="SF2_C_RHA"/>
    <property type="match status" value="1"/>
</dbReference>
<evidence type="ECO:0000256" key="7">
    <source>
        <dbReference type="ARBA" id="ARBA00022806"/>
    </source>
</evidence>
<dbReference type="InterPro" id="IPR007502">
    <property type="entry name" value="Helicase-assoc_dom"/>
</dbReference>
<dbReference type="FunFam" id="3.40.50.300:FF:000819">
    <property type="entry name" value="ATP dependent RNA helicase, putative"/>
    <property type="match status" value="1"/>
</dbReference>
<dbReference type="InterPro" id="IPR011545">
    <property type="entry name" value="DEAD/DEAH_box_helicase_dom"/>
</dbReference>
<proteinExistence type="inferred from homology"/>
<evidence type="ECO:0000256" key="8">
    <source>
        <dbReference type="ARBA" id="ARBA00022840"/>
    </source>
</evidence>
<sequence>MAPKKKQPQQKQKSSSSSKTKPQPSTGPKLQISAENENRLRRLLLNSGRSTADPVHEDTNLTKAQKAKKLHSVYEKLSCEGFTDDHIERALSHLKESASFEAALDWLCLILPPTELPLKFRSSTATLPNDGGSVGIISTARDDWAPLPDSSNATEHKMEEISIPSIVQRKVDTLDSFQRSQADWIRQYMEQQEEEEYESWEDAAVDEASEPRSYEIIREEYHSARLQAINAKERRDKKGQEQSGQIIRKLKQEMAALGISVDTLAAEFESRHRAIENKNIEAVVGEEDGCVESTFEQVGPQDNEMVMESCTTQDASLSVPSQDGADVADDDSGDIELGDMFLEDSSSAQVLHPEIVEFQKKEKMKELTSEKNLEKLEGIWKKGDPLKIPKAILHQLCQRSGWEAPKYNKVQGSGDGCNYTVSVIRKASGRGKNRKVGGLTTLQLPTPGETCKTAEDAQNSVAACALYQLFPDLPVHLMMTNPYASLVLQWLEGDLSGDVKNTEVDRRAGFVDSLLNADASDAVVSEALSDTSGQNDYQISHVQEDKSSRDAGIDKIAESTYYNQQAESFYLKKQQESKKQMKKYEDMLTSRAALPIAEMKGDILHLLKDNDVLVICGETGCGKTTQVPQFILDDMIEKGHGGICNIVCTQPRRIAAISVAERVADERCESSPGSKDSLVGYQVRLDSARTERTKLLFCTTGILLRMIVGNKSFADITHVIVDEVHERSLLGDFLLIILKNFIKKQTAEGTQQKLKVILMSATVDSQLFSHYFGDCPVIHAQGRTHPVTSHFLEDIYESIDYRLGSDSPASLKSDTPKQKGAAVDNHRGKKNLVLSAWGDESVLSKGYSNPYYDPKNYQTYSEQTQQNLKKLNEDVIDYDLLEDLICHVDETYPEGAILVFLPGVSEIHTLLDKLAASYQFRGVASDWILPLHSSVASSEQKKVFLRPPDDIRKVIIATNIAETSITIDDVVYVIDCGKHKENRYNPRKKLSSMVEDWISRANARQRRGRAGRVKPGICFCLYTRHRFEKLMRPFQLPEMLRMPLVELCLQIKLLSLGRIMPFLQTALEPPTEDAITSAISLLYEVGAVEGDEELTPLGYHLAKLPVDVLIGKMMLYGGIFGCLSPILSISAFLSYKSPFIYPKDERNAVERAKLALLTDKAGGANDKDNADRQSDHLVMMIAYKKWEKILRENGANAAERFCKSHFISSSVMYMIRDMRIQFGTLLADIGLIELPKNYQNGGKWREKLDSWFSDTSQPFNVYSNHSSVVKALLCAGLYPNVAATEQGISEKALNSLRQSAGPTTNDSNVWFDGRRVVHIHPSSVNSNLKTFQHPFLVFLEKVETTKVFLRDTTITSPYSILLFGGSMNIQHQTGLVTIDGWLKMAAPAQTAVLFKELRLTLHSILKELIRKPQTANIAENNVIQSIVHLLLEEDKPIR</sequence>
<dbReference type="Proteomes" id="UP001229421">
    <property type="component" value="Unassembled WGS sequence"/>
</dbReference>
<keyword evidence="10" id="KW-0809">Transit peptide</keyword>
<feature type="region of interest" description="Disordered" evidence="13">
    <location>
        <begin position="1"/>
        <end position="36"/>
    </location>
</feature>
<dbReference type="GO" id="GO:0003724">
    <property type="term" value="F:RNA helicase activity"/>
    <property type="evidence" value="ECO:0007669"/>
    <property type="project" value="UniProtKB-EC"/>
</dbReference>
<dbReference type="Gene3D" id="3.30.160.20">
    <property type="match status" value="1"/>
</dbReference>
<dbReference type="Pfam" id="PF00270">
    <property type="entry name" value="DEAD"/>
    <property type="match status" value="1"/>
</dbReference>
<keyword evidence="8" id="KW-0067">ATP-binding</keyword>
<dbReference type="FunFam" id="3.40.50.300:FF:000500">
    <property type="entry name" value="ATP-dependent RNA helicase DHX29"/>
    <property type="match status" value="1"/>
</dbReference>
<dbReference type="Gene3D" id="3.40.50.300">
    <property type="entry name" value="P-loop containing nucleotide triphosphate hydrolases"/>
    <property type="match status" value="2"/>
</dbReference>
<keyword evidence="4" id="KW-0934">Plastid</keyword>
<feature type="compositionally biased region" description="Low complexity" evidence="13">
    <location>
        <begin position="9"/>
        <end position="29"/>
    </location>
</feature>
<dbReference type="SUPFAM" id="SSF52540">
    <property type="entry name" value="P-loop containing nucleoside triphosphate hydrolases"/>
    <property type="match status" value="1"/>
</dbReference>
<evidence type="ECO:0000259" key="15">
    <source>
        <dbReference type="PROSITE" id="PS51194"/>
    </source>
</evidence>
<evidence type="ECO:0000256" key="1">
    <source>
        <dbReference type="ARBA" id="ARBA00004229"/>
    </source>
</evidence>
<dbReference type="GO" id="GO:0009507">
    <property type="term" value="C:chloroplast"/>
    <property type="evidence" value="ECO:0007669"/>
    <property type="project" value="UniProtKB-SubCell"/>
</dbReference>
<evidence type="ECO:0000256" key="12">
    <source>
        <dbReference type="ARBA" id="ARBA00060772"/>
    </source>
</evidence>
<dbReference type="Pfam" id="PF26026">
    <property type="entry name" value="RNA_hel_CTD"/>
    <property type="match status" value="1"/>
</dbReference>
<keyword evidence="5" id="KW-0547">Nucleotide-binding</keyword>
<keyword evidence="17" id="KW-1185">Reference proteome</keyword>
<feature type="domain" description="Helicase C-terminal" evidence="15">
    <location>
        <begin position="880"/>
        <end position="1055"/>
    </location>
</feature>
<comment type="similarity">
    <text evidence="12">Belongs to the DExH box helicase family.</text>
</comment>
<evidence type="ECO:0000313" key="16">
    <source>
        <dbReference type="EMBL" id="KAK1430213.1"/>
    </source>
</evidence>
<dbReference type="SMART" id="SM00490">
    <property type="entry name" value="HELICc"/>
    <property type="match status" value="1"/>
</dbReference>
<evidence type="ECO:0000256" key="4">
    <source>
        <dbReference type="ARBA" id="ARBA00022640"/>
    </source>
</evidence>
<evidence type="ECO:0000256" key="11">
    <source>
        <dbReference type="ARBA" id="ARBA00047984"/>
    </source>
</evidence>
<dbReference type="InterPro" id="IPR056890">
    <property type="entry name" value="UBA_DHX29-like"/>
</dbReference>
<dbReference type="CDD" id="cd17917">
    <property type="entry name" value="DEXHc_RHA-like"/>
    <property type="match status" value="1"/>
</dbReference>
<evidence type="ECO:0000256" key="9">
    <source>
        <dbReference type="ARBA" id="ARBA00022884"/>
    </source>
</evidence>
<dbReference type="FunFam" id="1.20.120.1080:FF:000002">
    <property type="entry name" value="Putative ATP-dependent RNA helicase DHX36"/>
    <property type="match status" value="1"/>
</dbReference>
<evidence type="ECO:0000256" key="2">
    <source>
        <dbReference type="ARBA" id="ARBA00012552"/>
    </source>
</evidence>
<evidence type="ECO:0000313" key="17">
    <source>
        <dbReference type="Proteomes" id="UP001229421"/>
    </source>
</evidence>
<organism evidence="16 17">
    <name type="scientific">Tagetes erecta</name>
    <name type="common">African marigold</name>
    <dbReference type="NCBI Taxonomy" id="13708"/>
    <lineage>
        <taxon>Eukaryota</taxon>
        <taxon>Viridiplantae</taxon>
        <taxon>Streptophyta</taxon>
        <taxon>Embryophyta</taxon>
        <taxon>Tracheophyta</taxon>
        <taxon>Spermatophyta</taxon>
        <taxon>Magnoliopsida</taxon>
        <taxon>eudicotyledons</taxon>
        <taxon>Gunneridae</taxon>
        <taxon>Pentapetalae</taxon>
        <taxon>asterids</taxon>
        <taxon>campanulids</taxon>
        <taxon>Asterales</taxon>
        <taxon>Asteraceae</taxon>
        <taxon>Asteroideae</taxon>
        <taxon>Heliantheae alliance</taxon>
        <taxon>Tageteae</taxon>
        <taxon>Tagetes</taxon>
    </lineage>
</organism>
<name>A0AAD8KWB0_TARER</name>
<dbReference type="GO" id="GO:0003723">
    <property type="term" value="F:RNA binding"/>
    <property type="evidence" value="ECO:0007669"/>
    <property type="project" value="UniProtKB-KW"/>
</dbReference>
<dbReference type="InterPro" id="IPR011709">
    <property type="entry name" value="DEAD-box_helicase_OB_fold"/>
</dbReference>
<dbReference type="Pfam" id="PF04408">
    <property type="entry name" value="WHD_HA2"/>
    <property type="match status" value="1"/>
</dbReference>
<evidence type="ECO:0000256" key="13">
    <source>
        <dbReference type="SAM" id="MobiDB-lite"/>
    </source>
</evidence>
<dbReference type="PROSITE" id="PS51192">
    <property type="entry name" value="HELICASE_ATP_BIND_1"/>
    <property type="match status" value="1"/>
</dbReference>
<dbReference type="Pfam" id="PF21010">
    <property type="entry name" value="HA2_C"/>
    <property type="match status" value="1"/>
</dbReference>
<dbReference type="PANTHER" id="PTHR18934">
    <property type="entry name" value="ATP-DEPENDENT RNA HELICASE"/>
    <property type="match status" value="1"/>
</dbReference>
<feature type="domain" description="Helicase ATP-binding" evidence="14">
    <location>
        <begin position="604"/>
        <end position="781"/>
    </location>
</feature>
<comment type="caution">
    <text evidence="16">The sequence shown here is derived from an EMBL/GenBank/DDBJ whole genome shotgun (WGS) entry which is preliminary data.</text>
</comment>
<dbReference type="InterPro" id="IPR027417">
    <property type="entry name" value="P-loop_NTPase"/>
</dbReference>
<gene>
    <name evidence="16" type="ORF">QVD17_12787</name>
</gene>
<keyword evidence="6" id="KW-0378">Hydrolase</keyword>
<dbReference type="InterPro" id="IPR048333">
    <property type="entry name" value="HA2_WH"/>
</dbReference>
<dbReference type="Gene3D" id="1.20.120.1080">
    <property type="match status" value="1"/>
</dbReference>
<comment type="subcellular location">
    <subcellularLocation>
        <location evidence="1">Plastid</location>
        <location evidence="1">Chloroplast</location>
    </subcellularLocation>
</comment>
<evidence type="ECO:0000256" key="10">
    <source>
        <dbReference type="ARBA" id="ARBA00022946"/>
    </source>
</evidence>
<accession>A0AAD8KWB0</accession>
<dbReference type="Pfam" id="PF07717">
    <property type="entry name" value="OB_NTP_bind"/>
    <property type="match status" value="1"/>
</dbReference>
<dbReference type="InterPro" id="IPR001650">
    <property type="entry name" value="Helicase_C-like"/>
</dbReference>
<dbReference type="Pfam" id="PF00271">
    <property type="entry name" value="Helicase_C"/>
    <property type="match status" value="1"/>
</dbReference>
<evidence type="ECO:0000256" key="3">
    <source>
        <dbReference type="ARBA" id="ARBA00022528"/>
    </source>
</evidence>
<dbReference type="EMBL" id="JAUHHV010000003">
    <property type="protein sequence ID" value="KAK1430213.1"/>
    <property type="molecule type" value="Genomic_DNA"/>
</dbReference>
<dbReference type="InterPro" id="IPR014001">
    <property type="entry name" value="Helicase_ATP-bd"/>
</dbReference>